<evidence type="ECO:0000313" key="3">
    <source>
        <dbReference type="Proteomes" id="UP001188597"/>
    </source>
</evidence>
<gene>
    <name evidence="2" type="ORF">RJ639_046669</name>
</gene>
<organism evidence="2 3">
    <name type="scientific">Escallonia herrerae</name>
    <dbReference type="NCBI Taxonomy" id="1293975"/>
    <lineage>
        <taxon>Eukaryota</taxon>
        <taxon>Viridiplantae</taxon>
        <taxon>Streptophyta</taxon>
        <taxon>Embryophyta</taxon>
        <taxon>Tracheophyta</taxon>
        <taxon>Spermatophyta</taxon>
        <taxon>Magnoliopsida</taxon>
        <taxon>eudicotyledons</taxon>
        <taxon>Gunneridae</taxon>
        <taxon>Pentapetalae</taxon>
        <taxon>asterids</taxon>
        <taxon>campanulids</taxon>
        <taxon>Escalloniales</taxon>
        <taxon>Escalloniaceae</taxon>
        <taxon>Escallonia</taxon>
    </lineage>
</organism>
<keyword evidence="3" id="KW-1185">Reference proteome</keyword>
<feature type="region of interest" description="Disordered" evidence="1">
    <location>
        <begin position="43"/>
        <end position="86"/>
    </location>
</feature>
<dbReference type="Proteomes" id="UP001188597">
    <property type="component" value="Unassembled WGS sequence"/>
</dbReference>
<evidence type="ECO:0000313" key="2">
    <source>
        <dbReference type="EMBL" id="KAK3022965.1"/>
    </source>
</evidence>
<protein>
    <submittedName>
        <fullName evidence="2">Uncharacterized protein</fullName>
    </submittedName>
</protein>
<name>A0AA89B0S2_9ASTE</name>
<proteinExistence type="predicted"/>
<dbReference type="EMBL" id="JAVXUP010000683">
    <property type="protein sequence ID" value="KAK3022965.1"/>
    <property type="molecule type" value="Genomic_DNA"/>
</dbReference>
<comment type="caution">
    <text evidence="2">The sequence shown here is derived from an EMBL/GenBank/DDBJ whole genome shotgun (WGS) entry which is preliminary data.</text>
</comment>
<dbReference type="AlphaFoldDB" id="A0AA89B0S2"/>
<accession>A0AA89B0S2</accession>
<reference evidence="2" key="1">
    <citation type="submission" date="2022-12" db="EMBL/GenBank/DDBJ databases">
        <title>Draft genome assemblies for two species of Escallonia (Escalloniales).</title>
        <authorList>
            <person name="Chanderbali A."/>
            <person name="Dervinis C."/>
            <person name="Anghel I."/>
            <person name="Soltis D."/>
            <person name="Soltis P."/>
            <person name="Zapata F."/>
        </authorList>
    </citation>
    <scope>NUCLEOTIDE SEQUENCE</scope>
    <source>
        <strain evidence="2">UCBG64.0493</strain>
        <tissue evidence="2">Leaf</tissue>
    </source>
</reference>
<evidence type="ECO:0000256" key="1">
    <source>
        <dbReference type="SAM" id="MobiDB-lite"/>
    </source>
</evidence>
<sequence length="118" mass="13090">MTSAKGLFVHAGKSFAIGLLTRRSLKIDRVGLCNVKACPALRNKSWSRDERGKKKKRKRKRKRKKKKKKKKKKASSLLPAANKKIPGIGSENQEFLEVPVGTPRLGNACGGGALTWHQ</sequence>
<feature type="compositionally biased region" description="Basic residues" evidence="1">
    <location>
        <begin position="53"/>
        <end position="74"/>
    </location>
</feature>